<dbReference type="PANTHER" id="PTHR13411:SF6">
    <property type="entry name" value="PLASMINOGEN RECEPTOR (KT)"/>
    <property type="match status" value="1"/>
</dbReference>
<dbReference type="EMBL" id="JADBJN010000002">
    <property type="protein sequence ID" value="KAG5676378.1"/>
    <property type="molecule type" value="Genomic_DNA"/>
</dbReference>
<organism evidence="1 2">
    <name type="scientific">Polypedilum vanderplanki</name>
    <name type="common">Sleeping chironomid midge</name>
    <dbReference type="NCBI Taxonomy" id="319348"/>
    <lineage>
        <taxon>Eukaryota</taxon>
        <taxon>Metazoa</taxon>
        <taxon>Ecdysozoa</taxon>
        <taxon>Arthropoda</taxon>
        <taxon>Hexapoda</taxon>
        <taxon>Insecta</taxon>
        <taxon>Pterygota</taxon>
        <taxon>Neoptera</taxon>
        <taxon>Endopterygota</taxon>
        <taxon>Diptera</taxon>
        <taxon>Nematocera</taxon>
        <taxon>Chironomoidea</taxon>
        <taxon>Chironomidae</taxon>
        <taxon>Chironominae</taxon>
        <taxon>Polypedilum</taxon>
        <taxon>Polypedilum</taxon>
    </lineage>
</organism>
<protein>
    <recommendedName>
        <fullName evidence="3">Plasminogen receptor (KT)</fullName>
    </recommendedName>
</protein>
<dbReference type="AlphaFoldDB" id="A0A9J6C2Y4"/>
<accession>A0A9J6C2Y4</accession>
<dbReference type="OrthoDB" id="10256697at2759"/>
<dbReference type="Pfam" id="PF10166">
    <property type="entry name" value="DUF2368"/>
    <property type="match status" value="1"/>
</dbReference>
<evidence type="ECO:0000313" key="1">
    <source>
        <dbReference type="EMBL" id="KAG5676378.1"/>
    </source>
</evidence>
<evidence type="ECO:0000313" key="2">
    <source>
        <dbReference type="Proteomes" id="UP001107558"/>
    </source>
</evidence>
<sequence length="152" mass="17404">MGAFSSHSGVAKSFEKNQQYINEMNKLKLERWIQLHAQMKQRERALEIARNRELFLWSLGFYLTAATGIVSKFARVKRPAVLTPLIPLTFVLGYLGDLSYGTKLHRINLEAEMIMEHEKDLLSFPCGLPTVASIDSARIELEEENRLHPPHV</sequence>
<keyword evidence="2" id="KW-1185">Reference proteome</keyword>
<proteinExistence type="predicted"/>
<dbReference type="InterPro" id="IPR019319">
    <property type="entry name" value="Plg-R(KT)"/>
</dbReference>
<comment type="caution">
    <text evidence="1">The sequence shown here is derived from an EMBL/GenBank/DDBJ whole genome shotgun (WGS) entry which is preliminary data.</text>
</comment>
<reference evidence="1" key="1">
    <citation type="submission" date="2021-03" db="EMBL/GenBank/DDBJ databases">
        <title>Chromosome level genome of the anhydrobiotic midge Polypedilum vanderplanki.</title>
        <authorList>
            <person name="Yoshida Y."/>
            <person name="Kikawada T."/>
            <person name="Gusev O."/>
        </authorList>
    </citation>
    <scope>NUCLEOTIDE SEQUENCE</scope>
    <source>
        <strain evidence="1">NIAS01</strain>
        <tissue evidence="1">Whole body or cell culture</tissue>
    </source>
</reference>
<name>A0A9J6C2Y4_POLVA</name>
<dbReference type="PANTHER" id="PTHR13411">
    <property type="entry name" value="PLASMINOGEN RECEPTOR (KT)"/>
    <property type="match status" value="1"/>
</dbReference>
<evidence type="ECO:0008006" key="3">
    <source>
        <dbReference type="Google" id="ProtNLM"/>
    </source>
</evidence>
<dbReference type="GO" id="GO:0005886">
    <property type="term" value="C:plasma membrane"/>
    <property type="evidence" value="ECO:0007669"/>
    <property type="project" value="InterPro"/>
</dbReference>
<gene>
    <name evidence="1" type="ORF">PVAND_006219</name>
</gene>
<dbReference type="Proteomes" id="UP001107558">
    <property type="component" value="Chromosome 2"/>
</dbReference>